<accession>A0A1T4M052</accession>
<reference evidence="3" key="1">
    <citation type="submission" date="2017-02" db="EMBL/GenBank/DDBJ databases">
        <authorList>
            <person name="Varghese N."/>
            <person name="Submissions S."/>
        </authorList>
    </citation>
    <scope>NUCLEOTIDE SEQUENCE [LARGE SCALE GENOMIC DNA]</scope>
    <source>
        <strain evidence="3">DSM 22224</strain>
    </source>
</reference>
<organism evidence="2 3">
    <name type="scientific">Chitinophaga eiseniae</name>
    <dbReference type="NCBI Taxonomy" id="634771"/>
    <lineage>
        <taxon>Bacteria</taxon>
        <taxon>Pseudomonadati</taxon>
        <taxon>Bacteroidota</taxon>
        <taxon>Chitinophagia</taxon>
        <taxon>Chitinophagales</taxon>
        <taxon>Chitinophagaceae</taxon>
        <taxon>Chitinophaga</taxon>
    </lineage>
</organism>
<sequence length="184" mass="20082">MNTWLLRPFTYIAGSKALLLGWAIMLITSVVAYFSRTHFDGAIDAHAGATVMPYFIYLLEALIAWGCMVLACYAAAAIFARSSFRLIDIAGTLALARTPLLAIALINFGMPVVVNPMDINPMVITLALISLPFFIWMLVLMYQSFSVSANMKGNKAVIIFIVALIVAEVISKALISFTFPLLVP</sequence>
<keyword evidence="3" id="KW-1185">Reference proteome</keyword>
<feature type="transmembrane region" description="Helical" evidence="1">
    <location>
        <begin position="54"/>
        <end position="79"/>
    </location>
</feature>
<evidence type="ECO:0000313" key="2">
    <source>
        <dbReference type="EMBL" id="SJZ60286.1"/>
    </source>
</evidence>
<gene>
    <name evidence="2" type="ORF">SAMN04488128_101879</name>
</gene>
<keyword evidence="1" id="KW-1133">Transmembrane helix</keyword>
<keyword evidence="1" id="KW-0812">Transmembrane</keyword>
<feature type="transmembrane region" description="Helical" evidence="1">
    <location>
        <begin position="157"/>
        <end position="183"/>
    </location>
</feature>
<name>A0A1T4M052_9BACT</name>
<keyword evidence="1" id="KW-0472">Membrane</keyword>
<feature type="transmembrane region" description="Helical" evidence="1">
    <location>
        <begin position="12"/>
        <end position="34"/>
    </location>
</feature>
<dbReference type="EMBL" id="FUWZ01000001">
    <property type="protein sequence ID" value="SJZ60286.1"/>
    <property type="molecule type" value="Genomic_DNA"/>
</dbReference>
<dbReference type="AlphaFoldDB" id="A0A1T4M052"/>
<dbReference type="RefSeq" id="WP_078667521.1">
    <property type="nucleotide sequence ID" value="NZ_FUWZ01000001.1"/>
</dbReference>
<dbReference type="OrthoDB" id="998157at2"/>
<protein>
    <recommendedName>
        <fullName evidence="4">Yip1 domain-containing protein</fullName>
    </recommendedName>
</protein>
<evidence type="ECO:0000256" key="1">
    <source>
        <dbReference type="SAM" id="Phobius"/>
    </source>
</evidence>
<evidence type="ECO:0008006" key="4">
    <source>
        <dbReference type="Google" id="ProtNLM"/>
    </source>
</evidence>
<dbReference type="STRING" id="634771.SAMN04488128_101879"/>
<proteinExistence type="predicted"/>
<evidence type="ECO:0000313" key="3">
    <source>
        <dbReference type="Proteomes" id="UP000190367"/>
    </source>
</evidence>
<dbReference type="Proteomes" id="UP000190367">
    <property type="component" value="Unassembled WGS sequence"/>
</dbReference>
<feature type="transmembrane region" description="Helical" evidence="1">
    <location>
        <begin position="122"/>
        <end position="145"/>
    </location>
</feature>
<feature type="transmembrane region" description="Helical" evidence="1">
    <location>
        <begin position="86"/>
        <end position="110"/>
    </location>
</feature>